<keyword evidence="10" id="KW-0539">Nucleus</keyword>
<sequence length="625" mass="69766">MAVLPSTALPVGYRFRPTDEELVDHYLRLKINGNDKEVSAIREVDVCKREPWDLPGLSKIKSNDNEWFFFCPKDLKYQNGQRLNRATVAGYWKATGRDRLIKSSKAMGVIGSKKTLVFYIGRAPNGDRTGWVMHEYRPTIKELSQGAFVLCRLFKKNDVKQGKKQDENTDGLNCDEEENVSSPATVKSSAEDTQSESVTPILSEQAEKQLSCIESCIPENSDKATLDAPLPNEWRSNSYTFDDAEDQVLDITSSIQPDLELEEMLKEFYDPMPGPPDGKMFSPLHSQMQAELGSSYVHYPLTYDRSSEHKGVQFQYGTNEQDITEFLDSVLVNSGEHSCEDSSSYKNSTVESETPKYICSIDRVFVKDSGSCSESDAEVAQAQFDPDLEGYGWFGQNFGRKAPLHMETSPGAWGTPNDEHQRNMGFLQNDLLRQDAVSAGGQYYNLFNSLEESTSGSNAVGGGDIFGTGIRIRTRQPQNPSAQNFATQGTAPRRIRLQKKLQVGPVLCSNLQEFSYHEAKSTVTEAEKTTEKHTSASATATATMGETQGISLSKSNDDRKLTQQPSLNIRSKLILQMDYDDKVPSVFSEAPRPLRSISSSVSMLRVIVVVGLFVIFISMRRCLKF</sequence>
<dbReference type="PANTHER" id="PTHR31744:SF216">
    <property type="entry name" value="NAC TRANSCRIPTION FACTOR"/>
    <property type="match status" value="1"/>
</dbReference>
<gene>
    <name evidence="14" type="ORF">Din_024926</name>
</gene>
<keyword evidence="6" id="KW-0238">DNA-binding</keyword>
<dbReference type="Gene3D" id="2.170.150.80">
    <property type="entry name" value="NAC domain"/>
    <property type="match status" value="1"/>
</dbReference>
<feature type="transmembrane region" description="Helical" evidence="12">
    <location>
        <begin position="602"/>
        <end position="619"/>
    </location>
</feature>
<dbReference type="GO" id="GO:0005634">
    <property type="term" value="C:nucleus"/>
    <property type="evidence" value="ECO:0007669"/>
    <property type="project" value="UniProtKB-SubCell"/>
</dbReference>
<dbReference type="Pfam" id="PF02365">
    <property type="entry name" value="NAM"/>
    <property type="match status" value="1"/>
</dbReference>
<keyword evidence="3 12" id="KW-0812">Transmembrane</keyword>
<keyword evidence="5" id="KW-0805">Transcription regulation</keyword>
<reference evidence="14" key="1">
    <citation type="submission" date="2019-08" db="EMBL/GenBank/DDBJ databases">
        <title>Reference gene set and small RNA set construction with multiple tissues from Davidia involucrata Baill.</title>
        <authorList>
            <person name="Yang H."/>
            <person name="Zhou C."/>
            <person name="Li G."/>
            <person name="Wang J."/>
            <person name="Gao P."/>
            <person name="Wang M."/>
            <person name="Wang R."/>
            <person name="Zhao Y."/>
        </authorList>
    </citation>
    <scope>NUCLEOTIDE SEQUENCE</scope>
    <source>
        <tissue evidence="14">Mixed with DoveR01_LX</tissue>
    </source>
</reference>
<comment type="subcellular location">
    <subcellularLocation>
        <location evidence="2">Membrane</location>
        <topology evidence="2">Single-pass membrane protein</topology>
    </subcellularLocation>
    <subcellularLocation>
        <location evidence="1">Nucleus</location>
    </subcellularLocation>
</comment>
<keyword evidence="4 12" id="KW-1133">Transmembrane helix</keyword>
<feature type="compositionally biased region" description="Polar residues" evidence="11">
    <location>
        <begin position="180"/>
        <end position="198"/>
    </location>
</feature>
<feature type="region of interest" description="Disordered" evidence="11">
    <location>
        <begin position="162"/>
        <end position="198"/>
    </location>
</feature>
<feature type="compositionally biased region" description="Basic and acidic residues" evidence="11">
    <location>
        <begin position="522"/>
        <end position="534"/>
    </location>
</feature>
<dbReference type="PROSITE" id="PS51005">
    <property type="entry name" value="NAC"/>
    <property type="match status" value="1"/>
</dbReference>
<proteinExistence type="predicted"/>
<keyword evidence="7 12" id="KW-0472">Membrane</keyword>
<evidence type="ECO:0000256" key="10">
    <source>
        <dbReference type="ARBA" id="ARBA00023242"/>
    </source>
</evidence>
<evidence type="ECO:0000256" key="8">
    <source>
        <dbReference type="ARBA" id="ARBA00023159"/>
    </source>
</evidence>
<keyword evidence="8" id="KW-0010">Activator</keyword>
<feature type="region of interest" description="Disordered" evidence="11">
    <location>
        <begin position="522"/>
        <end position="563"/>
    </location>
</feature>
<name>A0A5B7AHB0_DAVIN</name>
<dbReference type="InterPro" id="IPR036093">
    <property type="entry name" value="NAC_dom_sf"/>
</dbReference>
<dbReference type="EMBL" id="GHES01024926">
    <property type="protein sequence ID" value="MPA55485.1"/>
    <property type="molecule type" value="Transcribed_RNA"/>
</dbReference>
<feature type="compositionally biased region" description="Polar residues" evidence="11">
    <location>
        <begin position="544"/>
        <end position="554"/>
    </location>
</feature>
<dbReference type="GO" id="GO:0016020">
    <property type="term" value="C:membrane"/>
    <property type="evidence" value="ECO:0007669"/>
    <property type="project" value="UniProtKB-SubCell"/>
</dbReference>
<evidence type="ECO:0000256" key="11">
    <source>
        <dbReference type="SAM" id="MobiDB-lite"/>
    </source>
</evidence>
<dbReference type="SUPFAM" id="SSF101941">
    <property type="entry name" value="NAC domain"/>
    <property type="match status" value="1"/>
</dbReference>
<evidence type="ECO:0000259" key="13">
    <source>
        <dbReference type="PROSITE" id="PS51005"/>
    </source>
</evidence>
<keyword evidence="9" id="KW-0804">Transcription</keyword>
<evidence type="ECO:0000256" key="7">
    <source>
        <dbReference type="ARBA" id="ARBA00023136"/>
    </source>
</evidence>
<evidence type="ECO:0000256" key="2">
    <source>
        <dbReference type="ARBA" id="ARBA00004167"/>
    </source>
</evidence>
<evidence type="ECO:0000256" key="9">
    <source>
        <dbReference type="ARBA" id="ARBA00023163"/>
    </source>
</evidence>
<protein>
    <recommendedName>
        <fullName evidence="13">NAC domain-containing protein</fullName>
    </recommendedName>
</protein>
<dbReference type="InterPro" id="IPR003441">
    <property type="entry name" value="NAC-dom"/>
</dbReference>
<organism evidence="14">
    <name type="scientific">Davidia involucrata</name>
    <name type="common">Dove tree</name>
    <dbReference type="NCBI Taxonomy" id="16924"/>
    <lineage>
        <taxon>Eukaryota</taxon>
        <taxon>Viridiplantae</taxon>
        <taxon>Streptophyta</taxon>
        <taxon>Embryophyta</taxon>
        <taxon>Tracheophyta</taxon>
        <taxon>Spermatophyta</taxon>
        <taxon>Magnoliopsida</taxon>
        <taxon>eudicotyledons</taxon>
        <taxon>Gunneridae</taxon>
        <taxon>Pentapetalae</taxon>
        <taxon>asterids</taxon>
        <taxon>Cornales</taxon>
        <taxon>Nyssaceae</taxon>
        <taxon>Davidia</taxon>
    </lineage>
</organism>
<evidence type="ECO:0000256" key="1">
    <source>
        <dbReference type="ARBA" id="ARBA00004123"/>
    </source>
</evidence>
<evidence type="ECO:0000256" key="12">
    <source>
        <dbReference type="SAM" id="Phobius"/>
    </source>
</evidence>
<dbReference type="PANTHER" id="PTHR31744">
    <property type="entry name" value="PROTEIN CUP-SHAPED COTYLEDON 2-RELATED"/>
    <property type="match status" value="1"/>
</dbReference>
<evidence type="ECO:0000256" key="4">
    <source>
        <dbReference type="ARBA" id="ARBA00022989"/>
    </source>
</evidence>
<evidence type="ECO:0000313" key="14">
    <source>
        <dbReference type="EMBL" id="MPA55485.1"/>
    </source>
</evidence>
<evidence type="ECO:0000256" key="5">
    <source>
        <dbReference type="ARBA" id="ARBA00023015"/>
    </source>
</evidence>
<accession>A0A5B7AHB0</accession>
<dbReference type="AlphaFoldDB" id="A0A5B7AHB0"/>
<feature type="domain" description="NAC" evidence="13">
    <location>
        <begin position="9"/>
        <end position="156"/>
    </location>
</feature>
<dbReference type="GO" id="GO:0006355">
    <property type="term" value="P:regulation of DNA-templated transcription"/>
    <property type="evidence" value="ECO:0007669"/>
    <property type="project" value="InterPro"/>
</dbReference>
<dbReference type="GO" id="GO:0000976">
    <property type="term" value="F:transcription cis-regulatory region binding"/>
    <property type="evidence" value="ECO:0007669"/>
    <property type="project" value="UniProtKB-ARBA"/>
</dbReference>
<evidence type="ECO:0000256" key="3">
    <source>
        <dbReference type="ARBA" id="ARBA00022692"/>
    </source>
</evidence>
<evidence type="ECO:0000256" key="6">
    <source>
        <dbReference type="ARBA" id="ARBA00023125"/>
    </source>
</evidence>